<sequence>MNRNVYLSNITLEEAIERFRENINYTEKNSEKINTIDSLDRITHVPIFAEMSSPFYNSSAMDGVATISEKTYGASEKNRIILNENIDFIHVDTGDPIPKEFDSVIMIEDLIKVDETKFQIYKSAVPWQNIRPLGEDIVESQLILSSKHKIRPIDMGALLTGGINELEVYKKISIGIIPTGTEIVEPGSKLKVGDIIEFNSRVFASQIKQWGGVATRYNIVEDNYEKIKEAVVKASQECDMILINAGSSAGREDFTVDVIKELGEVFLHGVAIKPGKPVILGKVNDKPVIGIPGYPVSAYFIMENLVKKIVEDFCGIATVNKKSLKATLARRVMSSLKYHEFVRVKLGYVNEKLVATPLSRGAGQTMSLVNADGVLHVPQNIEGFEEREEVQVELLKSEEEIKNTLVCIGSHDPIIDIIGELMHADNDRCFLSSAHVGSFGGIMALKNYETHIAPIHLLDETTGNYNNAYIEKYLKGKNIALIKLVDRVQGIMVRKENKAKVNQLSDIVDNKLKFVNRQRGSGTRILFDYKLKELNINPRNINGYEREEFTHLAVAAAIANGDVECGLGIYSAAKTMNLEFIPLTHECYDIAIPLEFLELPFVKEFIKVITSDEFKRKLKDLGGYDYKHIGEIIYPQEVIE</sequence>
<dbReference type="Gene3D" id="3.40.980.10">
    <property type="entry name" value="MoaB/Mog-like domain"/>
    <property type="match status" value="1"/>
</dbReference>
<keyword evidence="10" id="KW-0460">Magnesium</keyword>
<dbReference type="Pfam" id="PF12727">
    <property type="entry name" value="PBP_like"/>
    <property type="match status" value="1"/>
</dbReference>
<comment type="similarity">
    <text evidence="4 10">Belongs to the MoeA family.</text>
</comment>
<dbReference type="GO" id="GO:0005829">
    <property type="term" value="C:cytosol"/>
    <property type="evidence" value="ECO:0007669"/>
    <property type="project" value="TreeGrafter"/>
</dbReference>
<dbReference type="EC" id="2.10.1.1" evidence="5 10"/>
<evidence type="ECO:0000313" key="12">
    <source>
        <dbReference type="EMBL" id="SHH84269.1"/>
    </source>
</evidence>
<dbReference type="PANTHER" id="PTHR10192">
    <property type="entry name" value="MOLYBDOPTERIN BIOSYNTHESIS PROTEIN"/>
    <property type="match status" value="1"/>
</dbReference>
<dbReference type="EMBL" id="FQXM01000016">
    <property type="protein sequence ID" value="SHH84269.1"/>
    <property type="molecule type" value="Genomic_DNA"/>
</dbReference>
<evidence type="ECO:0000256" key="8">
    <source>
        <dbReference type="ARBA" id="ARBA00023150"/>
    </source>
</evidence>
<evidence type="ECO:0000256" key="1">
    <source>
        <dbReference type="ARBA" id="ARBA00002901"/>
    </source>
</evidence>
<dbReference type="SUPFAM" id="SSF53850">
    <property type="entry name" value="Periplasmic binding protein-like II"/>
    <property type="match status" value="1"/>
</dbReference>
<dbReference type="InterPro" id="IPR005110">
    <property type="entry name" value="MoeA_linker/N"/>
</dbReference>
<dbReference type="SMART" id="SM00852">
    <property type="entry name" value="MoCF_biosynth"/>
    <property type="match status" value="1"/>
</dbReference>
<gene>
    <name evidence="12" type="ORF">SAMN02745207_02751</name>
</gene>
<dbReference type="Gene3D" id="2.170.190.11">
    <property type="entry name" value="Molybdopterin biosynthesis moea protein, domain 3"/>
    <property type="match status" value="1"/>
</dbReference>
<dbReference type="GO" id="GO:0046872">
    <property type="term" value="F:metal ion binding"/>
    <property type="evidence" value="ECO:0007669"/>
    <property type="project" value="UniProtKB-UniRule"/>
</dbReference>
<dbReference type="InterPro" id="IPR001453">
    <property type="entry name" value="MoaB/Mog_dom"/>
</dbReference>
<comment type="function">
    <text evidence="2">May be involved in the biosynthesis of molybdopterin.</text>
</comment>
<dbReference type="Pfam" id="PF00994">
    <property type="entry name" value="MoCF_biosynth"/>
    <property type="match status" value="1"/>
</dbReference>
<dbReference type="InterPro" id="IPR008284">
    <property type="entry name" value="MoCF_biosynth_CS"/>
</dbReference>
<dbReference type="UniPathway" id="UPA00344"/>
<dbReference type="InterPro" id="IPR005111">
    <property type="entry name" value="MoeA_C_domain_IV"/>
</dbReference>
<dbReference type="PROSITE" id="PS01079">
    <property type="entry name" value="MOCF_BIOSYNTHESIS_2"/>
    <property type="match status" value="1"/>
</dbReference>
<evidence type="ECO:0000256" key="3">
    <source>
        <dbReference type="ARBA" id="ARBA00005046"/>
    </source>
</evidence>
<evidence type="ECO:0000256" key="5">
    <source>
        <dbReference type="ARBA" id="ARBA00013269"/>
    </source>
</evidence>
<dbReference type="RefSeq" id="WP_073338996.1">
    <property type="nucleotide sequence ID" value="NZ_FQXM01000016.1"/>
</dbReference>
<evidence type="ECO:0000256" key="10">
    <source>
        <dbReference type="RuleBase" id="RU365090"/>
    </source>
</evidence>
<dbReference type="SUPFAM" id="SSF63882">
    <property type="entry name" value="MoeA N-terminal region -like"/>
    <property type="match status" value="1"/>
</dbReference>
<comment type="cofactor">
    <cofactor evidence="10">
        <name>Mg(2+)</name>
        <dbReference type="ChEBI" id="CHEBI:18420"/>
    </cofactor>
</comment>
<evidence type="ECO:0000256" key="7">
    <source>
        <dbReference type="ARBA" id="ARBA00022505"/>
    </source>
</evidence>
<feature type="domain" description="MoaB/Mog" evidence="11">
    <location>
        <begin position="175"/>
        <end position="312"/>
    </location>
</feature>
<dbReference type="InterPro" id="IPR036688">
    <property type="entry name" value="MoeA_C_domain_IV_sf"/>
</dbReference>
<evidence type="ECO:0000256" key="2">
    <source>
        <dbReference type="ARBA" id="ARBA00003487"/>
    </source>
</evidence>
<evidence type="ECO:0000256" key="9">
    <source>
        <dbReference type="ARBA" id="ARBA00047317"/>
    </source>
</evidence>
<protein>
    <recommendedName>
        <fullName evidence="6 10">Molybdopterin molybdenumtransferase</fullName>
        <ecNumber evidence="5 10">2.10.1.1</ecNumber>
    </recommendedName>
</protein>
<dbReference type="GO" id="GO:0006777">
    <property type="term" value="P:Mo-molybdopterin cofactor biosynthetic process"/>
    <property type="evidence" value="ECO:0007669"/>
    <property type="project" value="UniProtKB-UniRule"/>
</dbReference>
<dbReference type="NCBIfam" id="TIGR00177">
    <property type="entry name" value="molyb_syn"/>
    <property type="match status" value="1"/>
</dbReference>
<evidence type="ECO:0000256" key="6">
    <source>
        <dbReference type="ARBA" id="ARBA00021108"/>
    </source>
</evidence>
<accession>A0A1M5W9L5</accession>
<dbReference type="Pfam" id="PF03454">
    <property type="entry name" value="MoeA_C"/>
    <property type="match status" value="1"/>
</dbReference>
<comment type="catalytic activity">
    <reaction evidence="9">
        <text>adenylyl-molybdopterin + molybdate = Mo-molybdopterin + AMP + H(+)</text>
        <dbReference type="Rhea" id="RHEA:35047"/>
        <dbReference type="ChEBI" id="CHEBI:15378"/>
        <dbReference type="ChEBI" id="CHEBI:36264"/>
        <dbReference type="ChEBI" id="CHEBI:62727"/>
        <dbReference type="ChEBI" id="CHEBI:71302"/>
        <dbReference type="ChEBI" id="CHEBI:456215"/>
        <dbReference type="EC" id="2.10.1.1"/>
    </reaction>
</comment>
<dbReference type="NCBIfam" id="NF011068">
    <property type="entry name" value="PRK14498.1"/>
    <property type="match status" value="1"/>
</dbReference>
<name>A0A1M5W9L5_9CLOT</name>
<comment type="pathway">
    <text evidence="3 10">Cofactor biosynthesis; molybdopterin biosynthesis.</text>
</comment>
<dbReference type="GO" id="GO:0061599">
    <property type="term" value="F:molybdopterin molybdotransferase activity"/>
    <property type="evidence" value="ECO:0007669"/>
    <property type="project" value="UniProtKB-UniRule"/>
</dbReference>
<keyword evidence="7 10" id="KW-0500">Molybdenum</keyword>
<dbReference type="InterPro" id="IPR036135">
    <property type="entry name" value="MoeA_linker/N_sf"/>
</dbReference>
<dbReference type="Pfam" id="PF03453">
    <property type="entry name" value="MoeA_N"/>
    <property type="match status" value="1"/>
</dbReference>
<dbReference type="InterPro" id="IPR038987">
    <property type="entry name" value="MoeA-like"/>
</dbReference>
<dbReference type="Proteomes" id="UP000184447">
    <property type="component" value="Unassembled WGS sequence"/>
</dbReference>
<evidence type="ECO:0000259" key="11">
    <source>
        <dbReference type="SMART" id="SM00852"/>
    </source>
</evidence>
<keyword evidence="10" id="KW-0808">Transferase</keyword>
<dbReference type="AlphaFoldDB" id="A0A1M5W9L5"/>
<dbReference type="PANTHER" id="PTHR10192:SF16">
    <property type="entry name" value="MOLYBDOPTERIN MOLYBDENUMTRANSFERASE"/>
    <property type="match status" value="1"/>
</dbReference>
<comment type="function">
    <text evidence="1 10">Catalyzes the insertion of molybdate into adenylated molybdopterin with the concomitant release of AMP.</text>
</comment>
<proteinExistence type="inferred from homology"/>
<dbReference type="STRING" id="1121316.SAMN02745207_02751"/>
<keyword evidence="13" id="KW-1185">Reference proteome</keyword>
<dbReference type="OrthoDB" id="9804758at2"/>
<dbReference type="SUPFAM" id="SSF63867">
    <property type="entry name" value="MoeA C-terminal domain-like"/>
    <property type="match status" value="1"/>
</dbReference>
<dbReference type="InterPro" id="IPR024370">
    <property type="entry name" value="PBP_domain"/>
</dbReference>
<dbReference type="FunFam" id="2.40.340.10:FF:000005">
    <property type="entry name" value="Molybdopterin molybdenumtransferase MoeA"/>
    <property type="match status" value="1"/>
</dbReference>
<dbReference type="SUPFAM" id="SSF53218">
    <property type="entry name" value="Molybdenum cofactor biosynthesis proteins"/>
    <property type="match status" value="1"/>
</dbReference>
<keyword evidence="10" id="KW-0479">Metal-binding</keyword>
<organism evidence="12 13">
    <name type="scientific">Clostridium grantii DSM 8605</name>
    <dbReference type="NCBI Taxonomy" id="1121316"/>
    <lineage>
        <taxon>Bacteria</taxon>
        <taxon>Bacillati</taxon>
        <taxon>Bacillota</taxon>
        <taxon>Clostridia</taxon>
        <taxon>Eubacteriales</taxon>
        <taxon>Clostridiaceae</taxon>
        <taxon>Clostridium</taxon>
    </lineage>
</organism>
<keyword evidence="8 10" id="KW-0501">Molybdenum cofactor biosynthesis</keyword>
<evidence type="ECO:0000313" key="13">
    <source>
        <dbReference type="Proteomes" id="UP000184447"/>
    </source>
</evidence>
<dbReference type="CDD" id="cd00887">
    <property type="entry name" value="MoeA"/>
    <property type="match status" value="1"/>
</dbReference>
<dbReference type="Gene3D" id="2.40.340.10">
    <property type="entry name" value="MoeA, C-terminal, domain IV"/>
    <property type="match status" value="1"/>
</dbReference>
<reference evidence="12 13" key="1">
    <citation type="submission" date="2016-11" db="EMBL/GenBank/DDBJ databases">
        <authorList>
            <person name="Jaros S."/>
            <person name="Januszkiewicz K."/>
            <person name="Wedrychowicz H."/>
        </authorList>
    </citation>
    <scope>NUCLEOTIDE SEQUENCE [LARGE SCALE GENOMIC DNA]</scope>
    <source>
        <strain evidence="12 13">DSM 8605</strain>
    </source>
</reference>
<evidence type="ECO:0000256" key="4">
    <source>
        <dbReference type="ARBA" id="ARBA00010763"/>
    </source>
</evidence>
<dbReference type="Gene3D" id="3.90.105.10">
    <property type="entry name" value="Molybdopterin biosynthesis moea protein, domain 2"/>
    <property type="match status" value="1"/>
</dbReference>
<dbReference type="InterPro" id="IPR036425">
    <property type="entry name" value="MoaB/Mog-like_dom_sf"/>
</dbReference>